<feature type="region of interest" description="Disordered" evidence="1">
    <location>
        <begin position="363"/>
        <end position="473"/>
    </location>
</feature>
<accession>A0AAW0E4P0</accession>
<sequence>MEDDGQAEVEVILRTFNIPGADATVEELREALRETQLELARTQVELRAYQTITQTASSGKKKPQVNPQNYLNDIQALGKSFVLMHEPWLTPGVFVARPADGPPAHGTAEEIDAVFKSSRLYNLLLTCILYEHVPAKLHSLVDASSFPGFKDNFLRYMSVGRSNFVERLKQSWEKLQTESGVKKTPDEFLYFLGDDKTKPPSLSPPIFYSNLKKDAKGWLLNPILPMSLRCLLYGPASIKDKGKAKPTSKTYGVMWNIQELTIESISFVLIAIFFVLSERDTSFEEKGKVSHIPYQSHFRAHKSRLMKYRNTPGVRNIIRFWSNIVFAGVSRTVTEGPLNDSDAEAASDAEFAQAMEELSLGDVDVGHDDEGDQDIPERQATPPPGPNPAAPEEEDRSLSPLSEDEPAAPVVQGRRRGAAPATREKRAPAAVVPEDDNGAADDETEPVAESVQGRGRGKKRGRGTSRGRRGRGT</sequence>
<evidence type="ECO:0000256" key="1">
    <source>
        <dbReference type="SAM" id="MobiDB-lite"/>
    </source>
</evidence>
<dbReference type="Proteomes" id="UP001362999">
    <property type="component" value="Unassembled WGS sequence"/>
</dbReference>
<organism evidence="2 3">
    <name type="scientific">Favolaschia claudopus</name>
    <dbReference type="NCBI Taxonomy" id="2862362"/>
    <lineage>
        <taxon>Eukaryota</taxon>
        <taxon>Fungi</taxon>
        <taxon>Dikarya</taxon>
        <taxon>Basidiomycota</taxon>
        <taxon>Agaricomycotina</taxon>
        <taxon>Agaricomycetes</taxon>
        <taxon>Agaricomycetidae</taxon>
        <taxon>Agaricales</taxon>
        <taxon>Marasmiineae</taxon>
        <taxon>Mycenaceae</taxon>
        <taxon>Favolaschia</taxon>
    </lineage>
</organism>
<evidence type="ECO:0000313" key="2">
    <source>
        <dbReference type="EMBL" id="KAK7059999.1"/>
    </source>
</evidence>
<name>A0AAW0E4P0_9AGAR</name>
<feature type="compositionally biased region" description="Basic residues" evidence="1">
    <location>
        <begin position="455"/>
        <end position="473"/>
    </location>
</feature>
<reference evidence="2 3" key="1">
    <citation type="journal article" date="2024" name="J Genomics">
        <title>Draft genome sequencing and assembly of Favolaschia claudopus CIRM-BRFM 2984 isolated from oak limbs.</title>
        <authorList>
            <person name="Navarro D."/>
            <person name="Drula E."/>
            <person name="Chaduli D."/>
            <person name="Cazenave R."/>
            <person name="Ahrendt S."/>
            <person name="Wang J."/>
            <person name="Lipzen A."/>
            <person name="Daum C."/>
            <person name="Barry K."/>
            <person name="Grigoriev I.V."/>
            <person name="Favel A."/>
            <person name="Rosso M.N."/>
            <person name="Martin F."/>
        </authorList>
    </citation>
    <scope>NUCLEOTIDE SEQUENCE [LARGE SCALE GENOMIC DNA]</scope>
    <source>
        <strain evidence="2 3">CIRM-BRFM 2984</strain>
    </source>
</reference>
<dbReference type="InterPro" id="IPR046521">
    <property type="entry name" value="DUF6698"/>
</dbReference>
<proteinExistence type="predicted"/>
<comment type="caution">
    <text evidence="2">The sequence shown here is derived from an EMBL/GenBank/DDBJ whole genome shotgun (WGS) entry which is preliminary data.</text>
</comment>
<feature type="compositionally biased region" description="Acidic residues" evidence="1">
    <location>
        <begin position="433"/>
        <end position="446"/>
    </location>
</feature>
<evidence type="ECO:0000313" key="3">
    <source>
        <dbReference type="Proteomes" id="UP001362999"/>
    </source>
</evidence>
<dbReference type="AlphaFoldDB" id="A0AAW0E4P0"/>
<dbReference type="EMBL" id="JAWWNJ010000003">
    <property type="protein sequence ID" value="KAK7059999.1"/>
    <property type="molecule type" value="Genomic_DNA"/>
</dbReference>
<protein>
    <submittedName>
        <fullName evidence="2">Uncharacterized protein</fullName>
    </submittedName>
</protein>
<gene>
    <name evidence="2" type="ORF">R3P38DRAFT_3524188</name>
</gene>
<keyword evidence="3" id="KW-1185">Reference proteome</keyword>
<dbReference type="Pfam" id="PF20414">
    <property type="entry name" value="DUF6698"/>
    <property type="match status" value="1"/>
</dbReference>